<evidence type="ECO:0000313" key="2">
    <source>
        <dbReference type="EMBL" id="GBN00881.1"/>
    </source>
</evidence>
<dbReference type="Proteomes" id="UP000499080">
    <property type="component" value="Unassembled WGS sequence"/>
</dbReference>
<protein>
    <submittedName>
        <fullName evidence="2">Uncharacterized protein</fullName>
    </submittedName>
</protein>
<reference evidence="2 3" key="1">
    <citation type="journal article" date="2019" name="Sci. Rep.">
        <title>Orb-weaving spider Araneus ventricosus genome elucidates the spidroin gene catalogue.</title>
        <authorList>
            <person name="Kono N."/>
            <person name="Nakamura H."/>
            <person name="Ohtoshi R."/>
            <person name="Moran D.A.P."/>
            <person name="Shinohara A."/>
            <person name="Yoshida Y."/>
            <person name="Fujiwara M."/>
            <person name="Mori M."/>
            <person name="Tomita M."/>
            <person name="Arakawa K."/>
        </authorList>
    </citation>
    <scope>NUCLEOTIDE SEQUENCE [LARGE SCALE GENOMIC DNA]</scope>
</reference>
<comment type="caution">
    <text evidence="2">The sequence shown here is derived from an EMBL/GenBank/DDBJ whole genome shotgun (WGS) entry which is preliminary data.</text>
</comment>
<feature type="compositionally biased region" description="Acidic residues" evidence="1">
    <location>
        <begin position="63"/>
        <end position="76"/>
    </location>
</feature>
<feature type="region of interest" description="Disordered" evidence="1">
    <location>
        <begin position="45"/>
        <end position="79"/>
    </location>
</feature>
<name>A0A4Y2KEJ9_ARAVE</name>
<dbReference type="EMBL" id="BGPR01004559">
    <property type="protein sequence ID" value="GBN00881.1"/>
    <property type="molecule type" value="Genomic_DNA"/>
</dbReference>
<dbReference type="AlphaFoldDB" id="A0A4Y2KEJ9"/>
<proteinExistence type="predicted"/>
<sequence length="92" mass="10301">MVLKELSDEEALEAVDRASDIDESEFIEHVDHETDSESEIDACTLEPPQASSSHHVSPTHDDDSFDVEDDIGDLGNEDLNKIMKRKGSVERF</sequence>
<gene>
    <name evidence="2" type="ORF">AVEN_215653_1</name>
</gene>
<organism evidence="2 3">
    <name type="scientific">Araneus ventricosus</name>
    <name type="common">Orbweaver spider</name>
    <name type="synonym">Epeira ventricosa</name>
    <dbReference type="NCBI Taxonomy" id="182803"/>
    <lineage>
        <taxon>Eukaryota</taxon>
        <taxon>Metazoa</taxon>
        <taxon>Ecdysozoa</taxon>
        <taxon>Arthropoda</taxon>
        <taxon>Chelicerata</taxon>
        <taxon>Arachnida</taxon>
        <taxon>Araneae</taxon>
        <taxon>Araneomorphae</taxon>
        <taxon>Entelegynae</taxon>
        <taxon>Araneoidea</taxon>
        <taxon>Araneidae</taxon>
        <taxon>Araneus</taxon>
    </lineage>
</organism>
<accession>A0A4Y2KEJ9</accession>
<evidence type="ECO:0000313" key="3">
    <source>
        <dbReference type="Proteomes" id="UP000499080"/>
    </source>
</evidence>
<evidence type="ECO:0000256" key="1">
    <source>
        <dbReference type="SAM" id="MobiDB-lite"/>
    </source>
</evidence>
<keyword evidence="3" id="KW-1185">Reference proteome</keyword>